<comment type="catalytic activity">
    <reaction evidence="1">
        <text>ATP + protein L-histidine = ADP + protein N-phospho-L-histidine.</text>
        <dbReference type="EC" id="2.7.13.3"/>
    </reaction>
</comment>
<dbReference type="GO" id="GO:0000156">
    <property type="term" value="F:phosphorelay response regulator activity"/>
    <property type="evidence" value="ECO:0007669"/>
    <property type="project" value="TreeGrafter"/>
</dbReference>
<dbReference type="SUPFAM" id="SSF47384">
    <property type="entry name" value="Homodimeric domain of signal transducing histidine kinase"/>
    <property type="match status" value="1"/>
</dbReference>
<dbReference type="SUPFAM" id="SSF55874">
    <property type="entry name" value="ATPase domain of HSP90 chaperone/DNA topoisomerase II/histidine kinase"/>
    <property type="match status" value="1"/>
</dbReference>
<evidence type="ECO:0000256" key="4">
    <source>
        <dbReference type="ARBA" id="ARBA00022679"/>
    </source>
</evidence>
<sequence length="402" mass="44255">MPTSDPLPAEDPLLATDLAVITGNPAVPTMLETVCLAAGVRFAAIGRVTDKHWTMCSVKDQLDLGLAPGDQLVVESTLCHQVRTCATEIIVNDIRQHEVYRDHQIPRRYGFRSYLSMPIRRPDGTFFGTLCAFDPEPRNLDDQSILQMVRLFAKLIGDTLHTEDQMRLMRHELDQERRMAQVQEEFMAILAHDLRNPANAIRAGLRMLARRNADPETASLISLMDAAAQRMTDLVANLLDHARNRLSDGIVLDRTRDGSLAEALQQVIAEFRTISWGQEIRARIDLPGPIDCDRARLAQLLSNLIGNAITHGAPGRPIGVVARTSEGMLVLTVENEGRPIPPDQIPGLSKPFKKTGDRPSQKGLGLGLYIAAEIAAAHGGRMQVASDADRTIFTFTMPLDAA</sequence>
<accession>A0A4Z1CQU9</accession>
<keyword evidence="6 11" id="KW-0418">Kinase</keyword>
<name>A0A4Z1CQU9_9RHOB</name>
<dbReference type="RefSeq" id="WP_135816610.1">
    <property type="nucleotide sequence ID" value="NZ_SRPG01000028.1"/>
</dbReference>
<dbReference type="PANTHER" id="PTHR42878:SF7">
    <property type="entry name" value="SENSOR HISTIDINE KINASE GLRK"/>
    <property type="match status" value="1"/>
</dbReference>
<protein>
    <recommendedName>
        <fullName evidence="2">histidine kinase</fullName>
        <ecNumber evidence="2">2.7.13.3</ecNumber>
    </recommendedName>
</protein>
<dbReference type="SUPFAM" id="SSF55781">
    <property type="entry name" value="GAF domain-like"/>
    <property type="match status" value="1"/>
</dbReference>
<evidence type="ECO:0000313" key="11">
    <source>
        <dbReference type="EMBL" id="TGN67497.1"/>
    </source>
</evidence>
<dbReference type="GO" id="GO:0005524">
    <property type="term" value="F:ATP binding"/>
    <property type="evidence" value="ECO:0007669"/>
    <property type="project" value="UniProtKB-KW"/>
</dbReference>
<dbReference type="SMART" id="SM00387">
    <property type="entry name" value="HATPase_c"/>
    <property type="match status" value="1"/>
</dbReference>
<dbReference type="CDD" id="cd00075">
    <property type="entry name" value="HATPase"/>
    <property type="match status" value="1"/>
</dbReference>
<reference evidence="11 12" key="1">
    <citation type="submission" date="2019-03" db="EMBL/GenBank/DDBJ databases">
        <authorList>
            <person name="Li J."/>
        </authorList>
    </citation>
    <scope>NUCLEOTIDE SEQUENCE [LARGE SCALE GENOMIC DNA]</scope>
    <source>
        <strain evidence="11 12">3058</strain>
    </source>
</reference>
<keyword evidence="5" id="KW-0547">Nucleotide-binding</keyword>
<evidence type="ECO:0000256" key="6">
    <source>
        <dbReference type="ARBA" id="ARBA00022777"/>
    </source>
</evidence>
<evidence type="ECO:0000256" key="5">
    <source>
        <dbReference type="ARBA" id="ARBA00022741"/>
    </source>
</evidence>
<dbReference type="Pfam" id="PF01590">
    <property type="entry name" value="GAF"/>
    <property type="match status" value="1"/>
</dbReference>
<dbReference type="Pfam" id="PF00512">
    <property type="entry name" value="HisKA"/>
    <property type="match status" value="1"/>
</dbReference>
<feature type="domain" description="Histidine kinase" evidence="10">
    <location>
        <begin position="189"/>
        <end position="401"/>
    </location>
</feature>
<dbReference type="InterPro" id="IPR004358">
    <property type="entry name" value="Sig_transdc_His_kin-like_C"/>
</dbReference>
<dbReference type="GO" id="GO:0030295">
    <property type="term" value="F:protein kinase activator activity"/>
    <property type="evidence" value="ECO:0007669"/>
    <property type="project" value="TreeGrafter"/>
</dbReference>
<evidence type="ECO:0000259" key="10">
    <source>
        <dbReference type="PROSITE" id="PS50109"/>
    </source>
</evidence>
<proteinExistence type="predicted"/>
<dbReference type="EMBL" id="SRPG01000028">
    <property type="protein sequence ID" value="TGN67497.1"/>
    <property type="molecule type" value="Genomic_DNA"/>
</dbReference>
<evidence type="ECO:0000256" key="1">
    <source>
        <dbReference type="ARBA" id="ARBA00000085"/>
    </source>
</evidence>
<dbReference type="OrthoDB" id="9795133at2"/>
<gene>
    <name evidence="11" type="ORF">E4L95_04655</name>
</gene>
<evidence type="ECO:0000256" key="2">
    <source>
        <dbReference type="ARBA" id="ARBA00012438"/>
    </source>
</evidence>
<evidence type="ECO:0000256" key="9">
    <source>
        <dbReference type="SAM" id="MobiDB-lite"/>
    </source>
</evidence>
<keyword evidence="7" id="KW-0067">ATP-binding</keyword>
<dbReference type="InterPro" id="IPR005467">
    <property type="entry name" value="His_kinase_dom"/>
</dbReference>
<dbReference type="GO" id="GO:0000155">
    <property type="term" value="F:phosphorelay sensor kinase activity"/>
    <property type="evidence" value="ECO:0007669"/>
    <property type="project" value="InterPro"/>
</dbReference>
<dbReference type="InterPro" id="IPR029016">
    <property type="entry name" value="GAF-like_dom_sf"/>
</dbReference>
<dbReference type="Gene3D" id="3.30.565.10">
    <property type="entry name" value="Histidine kinase-like ATPase, C-terminal domain"/>
    <property type="match status" value="1"/>
</dbReference>
<evidence type="ECO:0000256" key="8">
    <source>
        <dbReference type="ARBA" id="ARBA00023012"/>
    </source>
</evidence>
<keyword evidence="12" id="KW-1185">Reference proteome</keyword>
<dbReference type="InterPro" id="IPR003594">
    <property type="entry name" value="HATPase_dom"/>
</dbReference>
<dbReference type="Proteomes" id="UP000297972">
    <property type="component" value="Unassembled WGS sequence"/>
</dbReference>
<dbReference type="InterPro" id="IPR003018">
    <property type="entry name" value="GAF"/>
</dbReference>
<dbReference type="PANTHER" id="PTHR42878">
    <property type="entry name" value="TWO-COMPONENT HISTIDINE KINASE"/>
    <property type="match status" value="1"/>
</dbReference>
<dbReference type="SMART" id="SM00388">
    <property type="entry name" value="HisKA"/>
    <property type="match status" value="1"/>
</dbReference>
<organism evidence="11 12">
    <name type="scientific">Paracoccus liaowanqingii</name>
    <dbReference type="NCBI Taxonomy" id="2560053"/>
    <lineage>
        <taxon>Bacteria</taxon>
        <taxon>Pseudomonadati</taxon>
        <taxon>Pseudomonadota</taxon>
        <taxon>Alphaproteobacteria</taxon>
        <taxon>Rhodobacterales</taxon>
        <taxon>Paracoccaceae</taxon>
        <taxon>Paracoccus</taxon>
    </lineage>
</organism>
<evidence type="ECO:0000313" key="12">
    <source>
        <dbReference type="Proteomes" id="UP000297972"/>
    </source>
</evidence>
<dbReference type="Pfam" id="PF02518">
    <property type="entry name" value="HATPase_c"/>
    <property type="match status" value="1"/>
</dbReference>
<keyword evidence="4" id="KW-0808">Transferase</keyword>
<dbReference type="Gene3D" id="3.30.450.40">
    <property type="match status" value="1"/>
</dbReference>
<feature type="region of interest" description="Disordered" evidence="9">
    <location>
        <begin position="340"/>
        <end position="359"/>
    </location>
</feature>
<dbReference type="PRINTS" id="PR00344">
    <property type="entry name" value="BCTRLSENSOR"/>
</dbReference>
<dbReference type="EC" id="2.7.13.3" evidence="2"/>
<dbReference type="InterPro" id="IPR003661">
    <property type="entry name" value="HisK_dim/P_dom"/>
</dbReference>
<comment type="caution">
    <text evidence="11">The sequence shown here is derived from an EMBL/GenBank/DDBJ whole genome shotgun (WGS) entry which is preliminary data.</text>
</comment>
<dbReference type="AlphaFoldDB" id="A0A4Z1CQU9"/>
<keyword evidence="3" id="KW-0597">Phosphoprotein</keyword>
<dbReference type="CDD" id="cd00082">
    <property type="entry name" value="HisKA"/>
    <property type="match status" value="1"/>
</dbReference>
<dbReference type="InterPro" id="IPR050351">
    <property type="entry name" value="BphY/WalK/GraS-like"/>
</dbReference>
<keyword evidence="8" id="KW-0902">Two-component regulatory system</keyword>
<evidence type="ECO:0000256" key="3">
    <source>
        <dbReference type="ARBA" id="ARBA00022553"/>
    </source>
</evidence>
<dbReference type="Gene3D" id="1.10.287.130">
    <property type="match status" value="1"/>
</dbReference>
<dbReference type="InterPro" id="IPR036097">
    <property type="entry name" value="HisK_dim/P_sf"/>
</dbReference>
<dbReference type="InterPro" id="IPR036890">
    <property type="entry name" value="HATPase_C_sf"/>
</dbReference>
<dbReference type="SMART" id="SM00065">
    <property type="entry name" value="GAF"/>
    <property type="match status" value="1"/>
</dbReference>
<evidence type="ECO:0000256" key="7">
    <source>
        <dbReference type="ARBA" id="ARBA00022840"/>
    </source>
</evidence>
<dbReference type="GO" id="GO:0007234">
    <property type="term" value="P:osmosensory signaling via phosphorelay pathway"/>
    <property type="evidence" value="ECO:0007669"/>
    <property type="project" value="TreeGrafter"/>
</dbReference>
<dbReference type="PROSITE" id="PS50109">
    <property type="entry name" value="HIS_KIN"/>
    <property type="match status" value="1"/>
</dbReference>